<dbReference type="RefSeq" id="WP_030033215.1">
    <property type="nucleotide sequence ID" value="NZ_DF384213.1"/>
</dbReference>
<evidence type="ECO:0000259" key="1">
    <source>
        <dbReference type="Pfam" id="PF08241"/>
    </source>
</evidence>
<dbReference type="InterPro" id="IPR050508">
    <property type="entry name" value="Methyltransf_Superfamily"/>
</dbReference>
<accession>A0A0S6U037</accession>
<dbReference type="AlphaFoldDB" id="A0A0S6U037"/>
<reference evidence="2" key="1">
    <citation type="submission" date="2013-10" db="EMBL/GenBank/DDBJ databases">
        <title>Draft genome sequence of Clostridium botulinum type B strain Osaka05.</title>
        <authorList>
            <person name="Sakaguchi Y."/>
            <person name="Hosomi K."/>
            <person name="Uchiyama J."/>
            <person name="Ogura Y."/>
            <person name="Sakaguchi M."/>
            <person name="Kohda T."/>
            <person name="Mukamoto M."/>
            <person name="Misawa N."/>
            <person name="Matsuzaki S."/>
            <person name="Hayashi T."/>
            <person name="Kozaki S."/>
        </authorList>
    </citation>
    <scope>NUCLEOTIDE SEQUENCE</scope>
    <source>
        <strain evidence="2">Osaka05</strain>
    </source>
</reference>
<dbReference type="GO" id="GO:0008757">
    <property type="term" value="F:S-adenosylmethionine-dependent methyltransferase activity"/>
    <property type="evidence" value="ECO:0007669"/>
    <property type="project" value="InterPro"/>
</dbReference>
<dbReference type="Proteomes" id="UP000054164">
    <property type="component" value="Unassembled WGS sequence"/>
</dbReference>
<dbReference type="EMBL" id="DF384213">
    <property type="protein sequence ID" value="GAE00825.1"/>
    <property type="molecule type" value="Genomic_DNA"/>
</dbReference>
<dbReference type="HOGENOM" id="CLU_091228_3_0_9"/>
<dbReference type="PANTHER" id="PTHR42912">
    <property type="entry name" value="METHYLTRANSFERASE"/>
    <property type="match status" value="1"/>
</dbReference>
<dbReference type="CDD" id="cd02440">
    <property type="entry name" value="AdoMet_MTases"/>
    <property type="match status" value="1"/>
</dbReference>
<dbReference type="PANTHER" id="PTHR42912:SF93">
    <property type="entry name" value="N6-ADENOSINE-METHYLTRANSFERASE TMT1A"/>
    <property type="match status" value="1"/>
</dbReference>
<dbReference type="GO" id="GO:0032259">
    <property type="term" value="P:methylation"/>
    <property type="evidence" value="ECO:0007669"/>
    <property type="project" value="UniProtKB-KW"/>
</dbReference>
<proteinExistence type="predicted"/>
<evidence type="ECO:0000313" key="2">
    <source>
        <dbReference type="EMBL" id="GAE00825.1"/>
    </source>
</evidence>
<dbReference type="Pfam" id="PF08241">
    <property type="entry name" value="Methyltransf_11"/>
    <property type="match status" value="1"/>
</dbReference>
<gene>
    <name evidence="2" type="ORF">CBO05C_0515</name>
</gene>
<keyword evidence="2" id="KW-0808">Transferase</keyword>
<dbReference type="Gene3D" id="3.40.50.150">
    <property type="entry name" value="Vaccinia Virus protein VP39"/>
    <property type="match status" value="1"/>
</dbReference>
<protein>
    <submittedName>
        <fullName evidence="2">Methyltransferase type 11</fullName>
    </submittedName>
</protein>
<sequence length="215" mass="25388">MKQKSYWNDVAHKKEFTTPFHFKEFAKYVRKDARILDVGCGYGRTLEQLYKNGYKNLIGIDFSEKMIQRGKKQYPYLDLRVKLQDNIELKSESCDAVILFAVLTCIINNQEQLKLLKDIERVLKPGGILYINDFLLNTDERNVSRYNIFVEKYQKYGVFELPEGAIVRHHHINWVEKCVNSFEKLSLNQVVYTTMNGNKSNGYYYLGRKRNDECI</sequence>
<keyword evidence="2" id="KW-0489">Methyltransferase</keyword>
<dbReference type="InterPro" id="IPR029063">
    <property type="entry name" value="SAM-dependent_MTases_sf"/>
</dbReference>
<organism evidence="2">
    <name type="scientific">Clostridium botulinum B str. Osaka05</name>
    <dbReference type="NCBI Taxonomy" id="1407017"/>
    <lineage>
        <taxon>Bacteria</taxon>
        <taxon>Bacillati</taxon>
        <taxon>Bacillota</taxon>
        <taxon>Clostridia</taxon>
        <taxon>Eubacteriales</taxon>
        <taxon>Clostridiaceae</taxon>
        <taxon>Clostridium</taxon>
    </lineage>
</organism>
<dbReference type="InterPro" id="IPR013216">
    <property type="entry name" value="Methyltransf_11"/>
</dbReference>
<dbReference type="SUPFAM" id="SSF53335">
    <property type="entry name" value="S-adenosyl-L-methionine-dependent methyltransferases"/>
    <property type="match status" value="1"/>
</dbReference>
<name>A0A0S6U037_CLOBO</name>
<feature type="domain" description="Methyltransferase type 11" evidence="1">
    <location>
        <begin position="36"/>
        <end position="131"/>
    </location>
</feature>